<proteinExistence type="predicted"/>
<reference evidence="1 2" key="1">
    <citation type="submission" date="2014-04" db="EMBL/GenBank/DDBJ databases">
        <authorList>
            <consortium name="DOE Joint Genome Institute"/>
            <person name="Kuo A."/>
            <person name="Kohler A."/>
            <person name="Jargeat P."/>
            <person name="Nagy L.G."/>
            <person name="Floudas D."/>
            <person name="Copeland A."/>
            <person name="Barry K.W."/>
            <person name="Cichocki N."/>
            <person name="Veneault-Fourrey C."/>
            <person name="LaButti K."/>
            <person name="Lindquist E.A."/>
            <person name="Lipzen A."/>
            <person name="Lundell T."/>
            <person name="Morin E."/>
            <person name="Murat C."/>
            <person name="Sun H."/>
            <person name="Tunlid A."/>
            <person name="Henrissat B."/>
            <person name="Grigoriev I.V."/>
            <person name="Hibbett D.S."/>
            <person name="Martin F."/>
            <person name="Nordberg H.P."/>
            <person name="Cantor M.N."/>
            <person name="Hua S.X."/>
        </authorList>
    </citation>
    <scope>NUCLEOTIDE SEQUENCE [LARGE SCALE GENOMIC DNA]</scope>
    <source>
        <strain evidence="1 2">Ve08.2h10</strain>
    </source>
</reference>
<dbReference type="AlphaFoldDB" id="A0A0D0E507"/>
<evidence type="ECO:0000313" key="2">
    <source>
        <dbReference type="Proteomes" id="UP000054538"/>
    </source>
</evidence>
<keyword evidence="2" id="KW-1185">Reference proteome</keyword>
<dbReference type="EMBL" id="KN824989">
    <property type="protein sequence ID" value="KIK96384.1"/>
    <property type="molecule type" value="Genomic_DNA"/>
</dbReference>
<reference evidence="2" key="2">
    <citation type="submission" date="2015-01" db="EMBL/GenBank/DDBJ databases">
        <title>Evolutionary Origins and Diversification of the Mycorrhizal Mutualists.</title>
        <authorList>
            <consortium name="DOE Joint Genome Institute"/>
            <consortium name="Mycorrhizal Genomics Consortium"/>
            <person name="Kohler A."/>
            <person name="Kuo A."/>
            <person name="Nagy L.G."/>
            <person name="Floudas D."/>
            <person name="Copeland A."/>
            <person name="Barry K.W."/>
            <person name="Cichocki N."/>
            <person name="Veneault-Fourrey C."/>
            <person name="LaButti K."/>
            <person name="Lindquist E.A."/>
            <person name="Lipzen A."/>
            <person name="Lundell T."/>
            <person name="Morin E."/>
            <person name="Murat C."/>
            <person name="Riley R."/>
            <person name="Ohm R."/>
            <person name="Sun H."/>
            <person name="Tunlid A."/>
            <person name="Henrissat B."/>
            <person name="Grigoriev I.V."/>
            <person name="Hibbett D.S."/>
            <person name="Martin F."/>
        </authorList>
    </citation>
    <scope>NUCLEOTIDE SEQUENCE [LARGE SCALE GENOMIC DNA]</scope>
    <source>
        <strain evidence="2">Ve08.2h10</strain>
    </source>
</reference>
<feature type="non-terminal residue" evidence="1">
    <location>
        <position position="70"/>
    </location>
</feature>
<dbReference type="InParanoid" id="A0A0D0E507"/>
<dbReference type="HOGENOM" id="CLU_2764816_0_0_1"/>
<accession>A0A0D0E507</accession>
<protein>
    <submittedName>
        <fullName evidence="1">Uncharacterized protein</fullName>
    </submittedName>
</protein>
<evidence type="ECO:0000313" key="1">
    <source>
        <dbReference type="EMBL" id="KIK96384.1"/>
    </source>
</evidence>
<dbReference type="Proteomes" id="UP000054538">
    <property type="component" value="Unassembled WGS sequence"/>
</dbReference>
<organism evidence="1 2">
    <name type="scientific">Paxillus rubicundulus Ve08.2h10</name>
    <dbReference type="NCBI Taxonomy" id="930991"/>
    <lineage>
        <taxon>Eukaryota</taxon>
        <taxon>Fungi</taxon>
        <taxon>Dikarya</taxon>
        <taxon>Basidiomycota</taxon>
        <taxon>Agaricomycotina</taxon>
        <taxon>Agaricomycetes</taxon>
        <taxon>Agaricomycetidae</taxon>
        <taxon>Boletales</taxon>
        <taxon>Paxilineae</taxon>
        <taxon>Paxillaceae</taxon>
        <taxon>Paxillus</taxon>
    </lineage>
</organism>
<gene>
    <name evidence="1" type="ORF">PAXRUDRAFT_826006</name>
</gene>
<dbReference type="STRING" id="930991.A0A0D0E507"/>
<sequence>MNTPRTSWRPSSRYVTAVNELFQGLSPAQISPNDTNHQFWRAFLALELNRDFLTEFLTALPKDDCLYAHK</sequence>
<name>A0A0D0E507_9AGAM</name>